<dbReference type="EMBL" id="CM000882">
    <property type="protein sequence ID" value="KQJ97456.1"/>
    <property type="molecule type" value="Genomic_DNA"/>
</dbReference>
<dbReference type="AlphaFoldDB" id="A0A0Q3JGU9"/>
<evidence type="ECO:0000313" key="3">
    <source>
        <dbReference type="EMBL" id="KQJ97456.1"/>
    </source>
</evidence>
<feature type="compositionally biased region" description="Basic residues" evidence="1">
    <location>
        <begin position="82"/>
        <end position="93"/>
    </location>
</feature>
<proteinExistence type="predicted"/>
<accession>A0A0Q3JGU9</accession>
<evidence type="ECO:0000256" key="2">
    <source>
        <dbReference type="SAM" id="SignalP"/>
    </source>
</evidence>
<evidence type="ECO:0000256" key="1">
    <source>
        <dbReference type="SAM" id="MobiDB-lite"/>
    </source>
</evidence>
<evidence type="ECO:0000313" key="5">
    <source>
        <dbReference type="Proteomes" id="UP000008810"/>
    </source>
</evidence>
<reference evidence="4" key="3">
    <citation type="submission" date="2018-08" db="UniProtKB">
        <authorList>
            <consortium name="EnsemblPlants"/>
        </authorList>
    </citation>
    <scope>IDENTIFICATION</scope>
    <source>
        <strain evidence="4">cv. Bd21</strain>
    </source>
</reference>
<protein>
    <submittedName>
        <fullName evidence="3 4">Uncharacterized protein</fullName>
    </submittedName>
</protein>
<feature type="chain" id="PRO_5033238745" evidence="2">
    <location>
        <begin position="29"/>
        <end position="154"/>
    </location>
</feature>
<evidence type="ECO:0000313" key="4">
    <source>
        <dbReference type="EnsemblPlants" id="KQJ97456"/>
    </source>
</evidence>
<dbReference type="EnsemblPlants" id="KQJ97456">
    <property type="protein sequence ID" value="KQJ97456"/>
    <property type="gene ID" value="BRADI_3g30805v3"/>
</dbReference>
<dbReference type="Gramene" id="KQJ97456">
    <property type="protein sequence ID" value="KQJ97456"/>
    <property type="gene ID" value="BRADI_3g30805v3"/>
</dbReference>
<reference evidence="3" key="2">
    <citation type="submission" date="2017-06" db="EMBL/GenBank/DDBJ databases">
        <title>WGS assembly of Brachypodium distachyon.</title>
        <authorList>
            <consortium name="The International Brachypodium Initiative"/>
            <person name="Lucas S."/>
            <person name="Harmon-Smith M."/>
            <person name="Lail K."/>
            <person name="Tice H."/>
            <person name="Grimwood J."/>
            <person name="Bruce D."/>
            <person name="Barry K."/>
            <person name="Shu S."/>
            <person name="Lindquist E."/>
            <person name="Wang M."/>
            <person name="Pitluck S."/>
            <person name="Vogel J.P."/>
            <person name="Garvin D.F."/>
            <person name="Mockler T.C."/>
            <person name="Schmutz J."/>
            <person name="Rokhsar D."/>
            <person name="Bevan M.W."/>
        </authorList>
    </citation>
    <scope>NUCLEOTIDE SEQUENCE</scope>
    <source>
        <strain evidence="3">Bd21</strain>
    </source>
</reference>
<gene>
    <name evidence="3" type="ORF">BRADI_3g30805v3</name>
</gene>
<feature type="region of interest" description="Disordered" evidence="1">
    <location>
        <begin position="25"/>
        <end position="142"/>
    </location>
</feature>
<feature type="compositionally biased region" description="Low complexity" evidence="1">
    <location>
        <begin position="127"/>
        <end position="138"/>
    </location>
</feature>
<feature type="signal peptide" evidence="2">
    <location>
        <begin position="1"/>
        <end position="28"/>
    </location>
</feature>
<dbReference type="InParanoid" id="A0A0Q3JGU9"/>
<dbReference type="Proteomes" id="UP000008810">
    <property type="component" value="Chromosome 3"/>
</dbReference>
<name>A0A0Q3JGU9_BRADI</name>
<reference evidence="3 4" key="1">
    <citation type="journal article" date="2010" name="Nature">
        <title>Genome sequencing and analysis of the model grass Brachypodium distachyon.</title>
        <authorList>
            <consortium name="International Brachypodium Initiative"/>
        </authorList>
    </citation>
    <scope>NUCLEOTIDE SEQUENCE [LARGE SCALE GENOMIC DNA]</scope>
    <source>
        <strain evidence="3 4">Bd21</strain>
    </source>
</reference>
<organism evidence="3">
    <name type="scientific">Brachypodium distachyon</name>
    <name type="common">Purple false brome</name>
    <name type="synonym">Trachynia distachya</name>
    <dbReference type="NCBI Taxonomy" id="15368"/>
    <lineage>
        <taxon>Eukaryota</taxon>
        <taxon>Viridiplantae</taxon>
        <taxon>Streptophyta</taxon>
        <taxon>Embryophyta</taxon>
        <taxon>Tracheophyta</taxon>
        <taxon>Spermatophyta</taxon>
        <taxon>Magnoliopsida</taxon>
        <taxon>Liliopsida</taxon>
        <taxon>Poales</taxon>
        <taxon>Poaceae</taxon>
        <taxon>BOP clade</taxon>
        <taxon>Pooideae</taxon>
        <taxon>Stipodae</taxon>
        <taxon>Brachypodieae</taxon>
        <taxon>Brachypodium</taxon>
    </lineage>
</organism>
<keyword evidence="2" id="KW-0732">Signal</keyword>
<keyword evidence="5" id="KW-1185">Reference proteome</keyword>
<sequence>MTHGVHQSTTHLLFSLLFFREFPSPSSALSPPTEAAIPLRSGEPAQARSPAPAIPPCCTPHDSPRPGARACPWPSRGTRLPQIRRKRHPRRPARPQPAAPRRRPREHRGASVIRPVRSPEPADAHVASASATPSAAAPHRGQPPPLCFYCYHRP</sequence>